<proteinExistence type="inferred from homology"/>
<dbReference type="Proteomes" id="UP000316199">
    <property type="component" value="Unassembled WGS sequence"/>
</dbReference>
<comment type="similarity">
    <text evidence="5">Belongs to the RimM family.</text>
</comment>
<comment type="domain">
    <text evidence="5">The PRC barrel domain binds ribosomal protein uS19.</text>
</comment>
<accession>A0A520S1L8</accession>
<dbReference type="PANTHER" id="PTHR33692">
    <property type="entry name" value="RIBOSOME MATURATION FACTOR RIMM"/>
    <property type="match status" value="1"/>
</dbReference>
<comment type="subcellular location">
    <subcellularLocation>
        <location evidence="5">Cytoplasm</location>
    </subcellularLocation>
</comment>
<feature type="domain" description="RimM N-terminal" evidence="6">
    <location>
        <begin position="14"/>
        <end position="90"/>
    </location>
</feature>
<name>A0A520S1L8_9GAMM</name>
<keyword evidence="3 5" id="KW-0698">rRNA processing</keyword>
<evidence type="ECO:0000313" key="8">
    <source>
        <dbReference type="EMBL" id="RZO76331.1"/>
    </source>
</evidence>
<dbReference type="Gene3D" id="2.40.30.60">
    <property type="entry name" value="RimM"/>
    <property type="match status" value="1"/>
</dbReference>
<dbReference type="InterPro" id="IPR002676">
    <property type="entry name" value="RimM_N"/>
</dbReference>
<evidence type="ECO:0000256" key="2">
    <source>
        <dbReference type="ARBA" id="ARBA00022517"/>
    </source>
</evidence>
<dbReference type="Pfam" id="PF24986">
    <property type="entry name" value="PRC_RimM"/>
    <property type="match status" value="1"/>
</dbReference>
<sequence length="175" mass="19619">MVPKVIRTPHKALLGRIQAAYGIKGWVRVYSYTDPLEGILGYAPWTLRRDDAIRQVKVEALRKQGKGIVSLFAGVENRDAAEALVGSEIWGELPDLDEHEFYWYQLQGLIVLNILGDVLGQVGDLMETGANDVLVVEPTDNSVDDKSRLIPYVEDVVVKVSLDDRQILVNWLANY</sequence>
<dbReference type="Pfam" id="PF01782">
    <property type="entry name" value="RimM"/>
    <property type="match status" value="1"/>
</dbReference>
<dbReference type="InterPro" id="IPR056792">
    <property type="entry name" value="PRC_RimM"/>
</dbReference>
<dbReference type="InterPro" id="IPR011961">
    <property type="entry name" value="RimM"/>
</dbReference>
<keyword evidence="1 5" id="KW-0963">Cytoplasm</keyword>
<organism evidence="8 9">
    <name type="scientific">OM182 bacterium</name>
    <dbReference type="NCBI Taxonomy" id="2510334"/>
    <lineage>
        <taxon>Bacteria</taxon>
        <taxon>Pseudomonadati</taxon>
        <taxon>Pseudomonadota</taxon>
        <taxon>Gammaproteobacteria</taxon>
        <taxon>OMG group</taxon>
        <taxon>OM182 clade</taxon>
    </lineage>
</organism>
<gene>
    <name evidence="5 8" type="primary">rimM</name>
    <name evidence="8" type="ORF">EVA68_04565</name>
</gene>
<evidence type="ECO:0000259" key="7">
    <source>
        <dbReference type="Pfam" id="PF24986"/>
    </source>
</evidence>
<dbReference type="GO" id="GO:0006364">
    <property type="term" value="P:rRNA processing"/>
    <property type="evidence" value="ECO:0007669"/>
    <property type="project" value="UniProtKB-UniRule"/>
</dbReference>
<keyword evidence="4 5" id="KW-0143">Chaperone</keyword>
<dbReference type="EMBL" id="SHAG01000013">
    <property type="protein sequence ID" value="RZO76331.1"/>
    <property type="molecule type" value="Genomic_DNA"/>
</dbReference>
<feature type="domain" description="Ribosome maturation factor RimM PRC barrel" evidence="7">
    <location>
        <begin position="103"/>
        <end position="171"/>
    </location>
</feature>
<dbReference type="PANTHER" id="PTHR33692:SF1">
    <property type="entry name" value="RIBOSOME MATURATION FACTOR RIMM"/>
    <property type="match status" value="1"/>
</dbReference>
<evidence type="ECO:0000256" key="4">
    <source>
        <dbReference type="ARBA" id="ARBA00023186"/>
    </source>
</evidence>
<dbReference type="Gene3D" id="2.30.30.240">
    <property type="entry name" value="PRC-barrel domain"/>
    <property type="match status" value="1"/>
</dbReference>
<dbReference type="GO" id="GO:0005737">
    <property type="term" value="C:cytoplasm"/>
    <property type="evidence" value="ECO:0007669"/>
    <property type="project" value="UniProtKB-SubCell"/>
</dbReference>
<evidence type="ECO:0000256" key="3">
    <source>
        <dbReference type="ARBA" id="ARBA00022552"/>
    </source>
</evidence>
<dbReference type="SUPFAM" id="SSF50447">
    <property type="entry name" value="Translation proteins"/>
    <property type="match status" value="1"/>
</dbReference>
<reference evidence="8 9" key="1">
    <citation type="submission" date="2019-02" db="EMBL/GenBank/DDBJ databases">
        <title>Prokaryotic population dynamics and viral predation in marine succession experiment using metagenomics: the confinement effect.</title>
        <authorList>
            <person name="Haro-Moreno J.M."/>
            <person name="Rodriguez-Valera F."/>
            <person name="Lopez-Perez M."/>
        </authorList>
    </citation>
    <scope>NUCLEOTIDE SEQUENCE [LARGE SCALE GENOMIC DNA]</scope>
    <source>
        <strain evidence="8">MED-G157</strain>
    </source>
</reference>
<evidence type="ECO:0000313" key="9">
    <source>
        <dbReference type="Proteomes" id="UP000316199"/>
    </source>
</evidence>
<dbReference type="NCBIfam" id="TIGR02273">
    <property type="entry name" value="16S_RimM"/>
    <property type="match status" value="1"/>
</dbReference>
<evidence type="ECO:0000256" key="1">
    <source>
        <dbReference type="ARBA" id="ARBA00022490"/>
    </source>
</evidence>
<keyword evidence="2 5" id="KW-0690">Ribosome biogenesis</keyword>
<comment type="subunit">
    <text evidence="5">Binds ribosomal protein uS19.</text>
</comment>
<dbReference type="GO" id="GO:0043022">
    <property type="term" value="F:ribosome binding"/>
    <property type="evidence" value="ECO:0007669"/>
    <property type="project" value="InterPro"/>
</dbReference>
<dbReference type="GO" id="GO:0005840">
    <property type="term" value="C:ribosome"/>
    <property type="evidence" value="ECO:0007669"/>
    <property type="project" value="InterPro"/>
</dbReference>
<dbReference type="AlphaFoldDB" id="A0A520S1L8"/>
<evidence type="ECO:0000256" key="5">
    <source>
        <dbReference type="HAMAP-Rule" id="MF_00014"/>
    </source>
</evidence>
<evidence type="ECO:0000259" key="6">
    <source>
        <dbReference type="Pfam" id="PF01782"/>
    </source>
</evidence>
<dbReference type="InterPro" id="IPR009000">
    <property type="entry name" value="Transl_B-barrel_sf"/>
</dbReference>
<dbReference type="InterPro" id="IPR011033">
    <property type="entry name" value="PRC_barrel-like_sf"/>
</dbReference>
<comment type="function">
    <text evidence="5">An accessory protein needed during the final step in the assembly of 30S ribosomal subunit, possibly for assembly of the head region. Essential for efficient processing of 16S rRNA. May be needed both before and after RbfA during the maturation of 16S rRNA. It has affinity for free ribosomal 30S subunits but not for 70S ribosomes.</text>
</comment>
<comment type="caution">
    <text evidence="8">The sequence shown here is derived from an EMBL/GenBank/DDBJ whole genome shotgun (WGS) entry which is preliminary data.</text>
</comment>
<dbReference type="SUPFAM" id="SSF50346">
    <property type="entry name" value="PRC-barrel domain"/>
    <property type="match status" value="1"/>
</dbReference>
<dbReference type="InterPro" id="IPR036976">
    <property type="entry name" value="RimM_N_sf"/>
</dbReference>
<dbReference type="HAMAP" id="MF_00014">
    <property type="entry name" value="Ribosome_mat_RimM"/>
    <property type="match status" value="1"/>
</dbReference>
<protein>
    <recommendedName>
        <fullName evidence="5">Ribosome maturation factor RimM</fullName>
    </recommendedName>
</protein>
<dbReference type="GO" id="GO:0042274">
    <property type="term" value="P:ribosomal small subunit biogenesis"/>
    <property type="evidence" value="ECO:0007669"/>
    <property type="project" value="UniProtKB-UniRule"/>
</dbReference>